<accession>A0A6G7YME4</accession>
<keyword evidence="1" id="KW-0732">Signal</keyword>
<evidence type="ECO:0008006" key="4">
    <source>
        <dbReference type="Google" id="ProtNLM"/>
    </source>
</evidence>
<proteinExistence type="predicted"/>
<dbReference type="Proteomes" id="UP000503222">
    <property type="component" value="Chromosome"/>
</dbReference>
<feature type="signal peptide" evidence="1">
    <location>
        <begin position="1"/>
        <end position="21"/>
    </location>
</feature>
<evidence type="ECO:0000313" key="2">
    <source>
        <dbReference type="EMBL" id="QIK77913.1"/>
    </source>
</evidence>
<keyword evidence="3" id="KW-1185">Reference proteome</keyword>
<dbReference type="InterPro" id="IPR010466">
    <property type="entry name" value="DUF1058"/>
</dbReference>
<protein>
    <recommendedName>
        <fullName evidence="4">SH3b domain-containing protein</fullName>
    </recommendedName>
</protein>
<sequence>MMLRKGALTVVALSLAASAAAQDKPVPYWASLASGEAMMRTGPARTYPGIWLYKRRDLPVRVLKRYESWRLIQDPDGTKGWMLSTMLSDRRSAIVKPGEPRPILSQPSDGAKLRYRAQAGVVGKIEKCSSGWCHIQIGKRDGYIRVADIWGVAPDEVVD</sequence>
<dbReference type="EMBL" id="CP049869">
    <property type="protein sequence ID" value="QIK77913.1"/>
    <property type="molecule type" value="Genomic_DNA"/>
</dbReference>
<reference evidence="2 3" key="1">
    <citation type="submission" date="2020-03" db="EMBL/GenBank/DDBJ databases">
        <title>Sphingomonas sp. nov., isolated from fish.</title>
        <authorList>
            <person name="Hyun D.-W."/>
            <person name="Bae J.-W."/>
        </authorList>
    </citation>
    <scope>NUCLEOTIDE SEQUENCE [LARGE SCALE GENOMIC DNA]</scope>
    <source>
        <strain evidence="2 3">HDW15B</strain>
    </source>
</reference>
<evidence type="ECO:0000256" key="1">
    <source>
        <dbReference type="SAM" id="SignalP"/>
    </source>
</evidence>
<dbReference type="Gene3D" id="2.30.30.40">
    <property type="entry name" value="SH3 Domains"/>
    <property type="match status" value="1"/>
</dbReference>
<gene>
    <name evidence="2" type="ORF">G7077_02270</name>
</gene>
<name>A0A6G7YME4_9SPHN</name>
<feature type="chain" id="PRO_5026040973" description="SH3b domain-containing protein" evidence="1">
    <location>
        <begin position="22"/>
        <end position="159"/>
    </location>
</feature>
<evidence type="ECO:0000313" key="3">
    <source>
        <dbReference type="Proteomes" id="UP000503222"/>
    </source>
</evidence>
<dbReference type="Pfam" id="PF06347">
    <property type="entry name" value="SH3_4"/>
    <property type="match status" value="2"/>
</dbReference>
<organism evidence="2 3">
    <name type="scientific">Sphingomonas piscis</name>
    <dbReference type="NCBI Taxonomy" id="2714943"/>
    <lineage>
        <taxon>Bacteria</taxon>
        <taxon>Pseudomonadati</taxon>
        <taxon>Pseudomonadota</taxon>
        <taxon>Alphaproteobacteria</taxon>
        <taxon>Sphingomonadales</taxon>
        <taxon>Sphingomonadaceae</taxon>
        <taxon>Sphingomonas</taxon>
    </lineage>
</organism>
<dbReference type="AlphaFoldDB" id="A0A6G7YME4"/>
<dbReference type="KEGG" id="spii:G7077_02270"/>